<dbReference type="EMBL" id="LR746268">
    <property type="protein sequence ID" value="CAA7396914.1"/>
    <property type="molecule type" value="Genomic_DNA"/>
</dbReference>
<proteinExistence type="predicted"/>
<dbReference type="Proteomes" id="UP000663760">
    <property type="component" value="Chromosome 5"/>
</dbReference>
<accession>A0A7I8KIB6</accession>
<evidence type="ECO:0000259" key="1">
    <source>
        <dbReference type="PROSITE" id="PS51733"/>
    </source>
</evidence>
<feature type="domain" description="BPL/LPL catalytic" evidence="1">
    <location>
        <begin position="39"/>
        <end position="226"/>
    </location>
</feature>
<dbReference type="PANTHER" id="PTHR43506">
    <property type="entry name" value="BIOTIN/LIPOATE A/B PROTEIN LIGASE FAMILY"/>
    <property type="match status" value="1"/>
</dbReference>
<dbReference type="SUPFAM" id="SSF55681">
    <property type="entry name" value="Class II aaRS and biotin synthetases"/>
    <property type="match status" value="1"/>
</dbReference>
<name>A0A7I8KIB6_SPIIN</name>
<protein>
    <recommendedName>
        <fullName evidence="1">BPL/LPL catalytic domain-containing protein</fullName>
    </recommendedName>
</protein>
<gene>
    <name evidence="2" type="ORF">SI8410_05007577</name>
</gene>
<dbReference type="InterPro" id="IPR053264">
    <property type="entry name" value="Lipoate-ligase_2_inactive"/>
</dbReference>
<dbReference type="AlphaFoldDB" id="A0A7I8KIB6"/>
<dbReference type="PROSITE" id="PS51733">
    <property type="entry name" value="BPL_LPL_CATALYTIC"/>
    <property type="match status" value="1"/>
</dbReference>
<dbReference type="InterPro" id="IPR004143">
    <property type="entry name" value="BPL_LPL_catalytic"/>
</dbReference>
<dbReference type="FunFam" id="3.30.930.10:FF:000077">
    <property type="entry name" value="Putative lipoate-protein ligase A"/>
    <property type="match status" value="1"/>
</dbReference>
<sequence>MAVSHAKNGSLPLMNLVRTTAFPIINQLHLEEKLLRTSSENWCIINDGTVDSAIVMGVSGKLSDLVETRSVLRDRIPVVRRFSGGGTVVVGKGTIFVTFICNKDAVPGLQPYPCPIMSWTARLYAKALHDVVDFSLRENDYVFGDRKFGGNAQSITRARWLHHTSFLWDYDARNMRYLKHPPRAPKYRSSRRHEEFLCPMKGFLSSSSDFVDRTVASIEDHFSLRQVELGAVTDSPAAAGYTQSTKLLTEEELKASVESETEV</sequence>
<evidence type="ECO:0000313" key="2">
    <source>
        <dbReference type="EMBL" id="CAA7396914.1"/>
    </source>
</evidence>
<dbReference type="Gene3D" id="3.30.930.10">
    <property type="entry name" value="Bira Bifunctional Protein, Domain 2"/>
    <property type="match status" value="1"/>
</dbReference>
<dbReference type="OrthoDB" id="201621at2759"/>
<dbReference type="PANTHER" id="PTHR43506:SF1">
    <property type="entry name" value="BPL_LPL CATALYTIC DOMAIN-CONTAINING PROTEIN"/>
    <property type="match status" value="1"/>
</dbReference>
<dbReference type="InterPro" id="IPR045864">
    <property type="entry name" value="aa-tRNA-synth_II/BPL/LPL"/>
</dbReference>
<organism evidence="2 3">
    <name type="scientific">Spirodela intermedia</name>
    <name type="common">Intermediate duckweed</name>
    <dbReference type="NCBI Taxonomy" id="51605"/>
    <lineage>
        <taxon>Eukaryota</taxon>
        <taxon>Viridiplantae</taxon>
        <taxon>Streptophyta</taxon>
        <taxon>Embryophyta</taxon>
        <taxon>Tracheophyta</taxon>
        <taxon>Spermatophyta</taxon>
        <taxon>Magnoliopsida</taxon>
        <taxon>Liliopsida</taxon>
        <taxon>Araceae</taxon>
        <taxon>Lemnoideae</taxon>
        <taxon>Spirodela</taxon>
    </lineage>
</organism>
<evidence type="ECO:0000313" key="3">
    <source>
        <dbReference type="Proteomes" id="UP000663760"/>
    </source>
</evidence>
<reference evidence="2" key="1">
    <citation type="submission" date="2020-02" db="EMBL/GenBank/DDBJ databases">
        <authorList>
            <person name="Scholz U."/>
            <person name="Mascher M."/>
            <person name="Fiebig A."/>
        </authorList>
    </citation>
    <scope>NUCLEOTIDE SEQUENCE</scope>
</reference>
<dbReference type="Pfam" id="PF21948">
    <property type="entry name" value="LplA-B_cat"/>
    <property type="match status" value="1"/>
</dbReference>
<keyword evidence="3" id="KW-1185">Reference proteome</keyword>